<feature type="binding site" evidence="6">
    <location>
        <position position="95"/>
    </location>
    <ligand>
        <name>S-adenosyl-L-methionine</name>
        <dbReference type="ChEBI" id="CHEBI:59789"/>
    </ligand>
</feature>
<dbReference type="Pfam" id="PF02527">
    <property type="entry name" value="GidB"/>
    <property type="match status" value="1"/>
</dbReference>
<sequence length="228" mass="23467">MAAAEVSPPPGGDGPSALGARLDAGLVALGVDASAAQRAQLSAIIPLLARWNRAYNLTAVRNPAEMIPRHLLDSLAVLPCVRRGPVLDVGTGAGLPGLPLAILRPELAFTLLDSNGKKVRFVRQAVLELGLSNVTPVQARITAYRGPANFATITARAVATLSELCADCTPLLAPGGVLLALKGRNPAAELGDLAEAALPRVRADAAAVHRLAVPGLDAERSLVVVPFD</sequence>
<dbReference type="EC" id="2.1.1.170" evidence="6"/>
<evidence type="ECO:0000256" key="1">
    <source>
        <dbReference type="ARBA" id="ARBA00022490"/>
    </source>
</evidence>
<organism evidence="7 8">
    <name type="scientific">Thiohalocapsa halophila</name>
    <dbReference type="NCBI Taxonomy" id="69359"/>
    <lineage>
        <taxon>Bacteria</taxon>
        <taxon>Pseudomonadati</taxon>
        <taxon>Pseudomonadota</taxon>
        <taxon>Gammaproteobacteria</taxon>
        <taxon>Chromatiales</taxon>
        <taxon>Chromatiaceae</taxon>
        <taxon>Thiohalocapsa</taxon>
    </lineage>
</organism>
<dbReference type="HAMAP" id="MF_00074">
    <property type="entry name" value="16SrRNA_methyltr_G"/>
    <property type="match status" value="1"/>
</dbReference>
<comment type="caution">
    <text evidence="6">Lacks conserved residue(s) required for the propagation of feature annotation.</text>
</comment>
<evidence type="ECO:0000256" key="6">
    <source>
        <dbReference type="HAMAP-Rule" id="MF_00074"/>
    </source>
</evidence>
<gene>
    <name evidence="6" type="primary">rsmG</name>
    <name evidence="7" type="ORF">CKO31_02000</name>
</gene>
<keyword evidence="4 6" id="KW-0808">Transferase</keyword>
<accession>A0ABS1CDG4</accession>
<dbReference type="Proteomes" id="UP000748752">
    <property type="component" value="Unassembled WGS sequence"/>
</dbReference>
<evidence type="ECO:0000313" key="7">
    <source>
        <dbReference type="EMBL" id="MBK1629529.1"/>
    </source>
</evidence>
<keyword evidence="3 6" id="KW-0489">Methyltransferase</keyword>
<feature type="binding site" evidence="6">
    <location>
        <position position="90"/>
    </location>
    <ligand>
        <name>S-adenosyl-L-methionine</name>
        <dbReference type="ChEBI" id="CHEBI:59789"/>
    </ligand>
</feature>
<name>A0ABS1CDG4_9GAMM</name>
<dbReference type="PANTHER" id="PTHR31760">
    <property type="entry name" value="S-ADENOSYL-L-METHIONINE-DEPENDENT METHYLTRANSFERASES SUPERFAMILY PROTEIN"/>
    <property type="match status" value="1"/>
</dbReference>
<dbReference type="PANTHER" id="PTHR31760:SF0">
    <property type="entry name" value="S-ADENOSYL-L-METHIONINE-DEPENDENT METHYLTRANSFERASES SUPERFAMILY PROTEIN"/>
    <property type="match status" value="1"/>
</dbReference>
<evidence type="ECO:0000256" key="5">
    <source>
        <dbReference type="ARBA" id="ARBA00022691"/>
    </source>
</evidence>
<dbReference type="EMBL" id="NRRV01000003">
    <property type="protein sequence ID" value="MBK1629529.1"/>
    <property type="molecule type" value="Genomic_DNA"/>
</dbReference>
<protein>
    <recommendedName>
        <fullName evidence="6">Ribosomal RNA small subunit methyltransferase G</fullName>
        <ecNumber evidence="6">2.1.1.170</ecNumber>
    </recommendedName>
    <alternativeName>
        <fullName evidence="6">16S rRNA 7-methylguanosine methyltransferase</fullName>
        <shortName evidence="6">16S rRNA m7G methyltransferase</shortName>
    </alternativeName>
</protein>
<reference evidence="7 8" key="1">
    <citation type="journal article" date="2020" name="Microorganisms">
        <title>Osmotic Adaptation and Compatible Solute Biosynthesis of Phototrophic Bacteria as Revealed from Genome Analyses.</title>
        <authorList>
            <person name="Imhoff J.F."/>
            <person name="Rahn T."/>
            <person name="Kunzel S."/>
            <person name="Keller A."/>
            <person name="Neulinger S.C."/>
        </authorList>
    </citation>
    <scope>NUCLEOTIDE SEQUENCE [LARGE SCALE GENOMIC DNA]</scope>
    <source>
        <strain evidence="7 8">DSM 6210</strain>
    </source>
</reference>
<evidence type="ECO:0000256" key="4">
    <source>
        <dbReference type="ARBA" id="ARBA00022679"/>
    </source>
</evidence>
<dbReference type="SUPFAM" id="SSF53335">
    <property type="entry name" value="S-adenosyl-L-methionine-dependent methyltransferases"/>
    <property type="match status" value="1"/>
</dbReference>
<dbReference type="NCBIfam" id="TIGR00138">
    <property type="entry name" value="rsmG_gidB"/>
    <property type="match status" value="1"/>
</dbReference>
<keyword evidence="8" id="KW-1185">Reference proteome</keyword>
<keyword evidence="2 6" id="KW-0698">rRNA processing</keyword>
<dbReference type="RefSeq" id="WP_200233590.1">
    <property type="nucleotide sequence ID" value="NZ_NRRV01000003.1"/>
</dbReference>
<evidence type="ECO:0000256" key="3">
    <source>
        <dbReference type="ARBA" id="ARBA00022603"/>
    </source>
</evidence>
<dbReference type="InterPro" id="IPR003682">
    <property type="entry name" value="rRNA_ssu_MeTfrase_G"/>
</dbReference>
<dbReference type="InterPro" id="IPR029063">
    <property type="entry name" value="SAM-dependent_MTases_sf"/>
</dbReference>
<comment type="function">
    <text evidence="6">Specifically methylates the N7 position of guanine in position 527 of 16S rRNA.</text>
</comment>
<keyword evidence="5 6" id="KW-0949">S-adenosyl-L-methionine</keyword>
<dbReference type="PIRSF" id="PIRSF003078">
    <property type="entry name" value="GidB"/>
    <property type="match status" value="1"/>
</dbReference>
<evidence type="ECO:0000313" key="8">
    <source>
        <dbReference type="Proteomes" id="UP000748752"/>
    </source>
</evidence>
<feature type="binding site" evidence="6">
    <location>
        <position position="156"/>
    </location>
    <ligand>
        <name>S-adenosyl-L-methionine</name>
        <dbReference type="ChEBI" id="CHEBI:59789"/>
    </ligand>
</feature>
<comment type="subcellular location">
    <subcellularLocation>
        <location evidence="6">Cytoplasm</location>
    </subcellularLocation>
</comment>
<keyword evidence="1 6" id="KW-0963">Cytoplasm</keyword>
<comment type="caution">
    <text evidence="7">The sequence shown here is derived from an EMBL/GenBank/DDBJ whole genome shotgun (WGS) entry which is preliminary data.</text>
</comment>
<comment type="similarity">
    <text evidence="6">Belongs to the methyltransferase superfamily. RNA methyltransferase RsmG family.</text>
</comment>
<comment type="catalytic activity">
    <reaction evidence="6">
        <text>guanosine(527) in 16S rRNA + S-adenosyl-L-methionine = N(7)-methylguanosine(527) in 16S rRNA + S-adenosyl-L-homocysteine</text>
        <dbReference type="Rhea" id="RHEA:42732"/>
        <dbReference type="Rhea" id="RHEA-COMP:10209"/>
        <dbReference type="Rhea" id="RHEA-COMP:10210"/>
        <dbReference type="ChEBI" id="CHEBI:57856"/>
        <dbReference type="ChEBI" id="CHEBI:59789"/>
        <dbReference type="ChEBI" id="CHEBI:74269"/>
        <dbReference type="ChEBI" id="CHEBI:74480"/>
        <dbReference type="EC" id="2.1.1.170"/>
    </reaction>
</comment>
<proteinExistence type="inferred from homology"/>
<evidence type="ECO:0000256" key="2">
    <source>
        <dbReference type="ARBA" id="ARBA00022552"/>
    </source>
</evidence>
<dbReference type="Gene3D" id="3.40.50.150">
    <property type="entry name" value="Vaccinia Virus protein VP39"/>
    <property type="match status" value="1"/>
</dbReference>